<dbReference type="RefSeq" id="WP_008613235.1">
    <property type="nucleotide sequence ID" value="NZ_JH651379.1"/>
</dbReference>
<dbReference type="OrthoDB" id="9765926at2"/>
<dbReference type="InterPro" id="IPR026341">
    <property type="entry name" value="T9SS_type_B"/>
</dbReference>
<evidence type="ECO:0000313" key="2">
    <source>
        <dbReference type="Proteomes" id="UP000004690"/>
    </source>
</evidence>
<dbReference type="InterPro" id="IPR049804">
    <property type="entry name" value="Choice_anch_L"/>
</dbReference>
<name>I3C7N2_9FLAO</name>
<organism evidence="1 2">
    <name type="scientific">Galbibacter orientalis DSM 19592</name>
    <dbReference type="NCBI Taxonomy" id="926559"/>
    <lineage>
        <taxon>Bacteria</taxon>
        <taxon>Pseudomonadati</taxon>
        <taxon>Bacteroidota</taxon>
        <taxon>Flavobacteriia</taxon>
        <taxon>Flavobacteriales</taxon>
        <taxon>Flavobacteriaceae</taxon>
        <taxon>Galbibacter</taxon>
    </lineage>
</organism>
<accession>I3C7N2</accession>
<gene>
    <name evidence="1" type="ORF">JoomaDRAFT_2653</name>
</gene>
<dbReference type="Proteomes" id="UP000004690">
    <property type="component" value="Unassembled WGS sequence"/>
</dbReference>
<sequence>MKLKWYTLIFVGVLCIAKINAQRLTIDNNQPLPELIEGSFVEGCVEILNVSSPINGMATGIESYGYFSNNAPSFPFSEGIVITTGAINQISGSVNGELLSAGDENWSGDPDLEVITGVTETFNATTIEFEFIAGTNTISFNYLLASEEYSNHFPCEYSDSFAFLIQPADGSKPYQNIALIPNTTIPIATNTIHQEIVGFCDAENEEFFDGYNIGNTNFNGRTVPLTATANIEPNKPYRIKLIVADQRDTLSDSAIFIEAHSFTTEIDLGPDISTCASAVKLDASIQNPQATYEWFLNNVKLPQTTSSIIANEPGGNFKVIASIPLGSNMCTIEDEINISLSTEQASTTLSDFIKCDAENDASETFNLSEKDEEVLNSLGNTGNYTITYHLTEADANSSRNPQTTVINSSNPQTIHVRIEENESGCLAFNHFNLIVNPLPIVNNDITLEKCDTNVVGSESFDLSEITPLLIDDENKYVVTYHETQTAADSGINSVSENYISYQETKTLFVRIRDPITRCFATTTVTLKIKKGVLLSTTVNSIDACDNDLDGFANFDLISAAQPIIEYLTNVSISYHLTNQDALDGVNPIDNPSNFTNTTSFEQIIYIRIINTNSGCITLGYIRLFTNRLLSDTNLNPFYVCDDELNDGVEIFDLLEIETTIASIVPNVNVTFYLTETDRDNQLNPIDKNLPFTNTQNPQSLYITISDSNCSEDDEIEIGVTPPILINPIGNQQICDDSQDGFTTINLTQYSNHYKQGNPRLSVSYFLSEEDAESNTNLIPNSLLFENTSNPQKIVVRVTNTVTQCFGLDNFEIEVLPIPIANQPTDIFVCDNDDDGIATIDLSEKRTEIVGSSSTSTVRFFPSEEDANNSSNEIINLNNFSSNSTKIFALIENPVNTCNSIVSFDIIISSKPQKKPISDYEYCDTNNDDVGIFIFNSKDDEILNRQTQKQITYYTSLQNAENRTSAANKNLPFTNTENPQTIYARIENTADQNCYETVSFDLVVVDGPEYNPPTDLYTCDDISNNGQEIFDLQPVENEIRNGFPDIAGVSFYYSEINAINNTNSLPYSYENIENPQTIFTRIESNNGCFQVVEFELNVVIVGLVNDPAPIIACDDDYDEITTFDLTDENIDILGIRQDDVVLDFFYTEVNAEANTNPISNPETFVNTTNPQLIYVRATNTVSNCYLIVPLDLHVEGPPLLKTFNTLSLCADNMNTVLLSDLDIQIAQNPSKVSISYFPNLTEAENNTNELNTIYEPINSINTLYARVTNTTSGCFIITDIYIEVSDLPKYNIPPTLRKCSESLTANFDLSIQSDFIQVSPIPEAQQIGYFTNHEDAVSNTNSLASEEILNFEAINGDVIFVRLKSQKTGCFITTSFEININPFPTIPIQDVTVKCAANSQTTISAATGTTGETYLWSTGATTPEIVLNNDGDYWVTVTSSLGCSNTKNFKISTSRTASVLTIEEIIFTDENSIVVNASGSDNYIFSLDDSAPQNSNVFEDIPIGYHTVTVADLYDCVGIAQQQILVLGFPKFFTPNGDGTHETWHLTDADIRSNATVSIYDRYGKLLKVLNANDPGWDGKFNGRDMPETDYWFRAAIANNEDLIIAKGHFSLVRN</sequence>
<dbReference type="NCBIfam" id="NF038133">
    <property type="entry name" value="choice_anch_L"/>
    <property type="match status" value="1"/>
</dbReference>
<keyword evidence="2" id="KW-1185">Reference proteome</keyword>
<protein>
    <recommendedName>
        <fullName evidence="3">Ig-like domain-containing protein</fullName>
    </recommendedName>
</protein>
<reference evidence="1 2" key="1">
    <citation type="submission" date="2012-02" db="EMBL/GenBank/DDBJ databases">
        <title>Improved High-Quality Draft genome of Joostella marina DSM 19592.</title>
        <authorList>
            <consortium name="US DOE Joint Genome Institute (JGI-PGF)"/>
            <person name="Lucas S."/>
            <person name="Copeland A."/>
            <person name="Lapidus A."/>
            <person name="Bruce D."/>
            <person name="Goodwin L."/>
            <person name="Pitluck S."/>
            <person name="Peters L."/>
            <person name="Chertkov O."/>
            <person name="Ovchinnikova G."/>
            <person name="Kyrpides N."/>
            <person name="Mavromatis K."/>
            <person name="Detter J.C."/>
            <person name="Han C."/>
            <person name="Land M."/>
            <person name="Hauser L."/>
            <person name="Markowitz V."/>
            <person name="Cheng J.-F."/>
            <person name="Hugenholtz P."/>
            <person name="Woyke T."/>
            <person name="Wu D."/>
            <person name="Tindall B."/>
            <person name="Brambilla E."/>
            <person name="Klenk H.-P."/>
            <person name="Eisen J.A."/>
        </authorList>
    </citation>
    <scope>NUCLEOTIDE SEQUENCE [LARGE SCALE GENOMIC DNA]</scope>
    <source>
        <strain evidence="1 2">DSM 19592</strain>
    </source>
</reference>
<dbReference type="NCBIfam" id="TIGR04131">
    <property type="entry name" value="Bac_Flav_CTERM"/>
    <property type="match status" value="1"/>
</dbReference>
<dbReference type="HOGENOM" id="CLU_001022_1_0_10"/>
<dbReference type="eggNOG" id="COG3291">
    <property type="taxonomic scope" value="Bacteria"/>
</dbReference>
<proteinExistence type="predicted"/>
<dbReference type="STRING" id="926559.JoomaDRAFT_2653"/>
<dbReference type="EMBL" id="JH651379">
    <property type="protein sequence ID" value="EIJ39625.1"/>
    <property type="molecule type" value="Genomic_DNA"/>
</dbReference>
<evidence type="ECO:0000313" key="1">
    <source>
        <dbReference type="EMBL" id="EIJ39625.1"/>
    </source>
</evidence>
<evidence type="ECO:0008006" key="3">
    <source>
        <dbReference type="Google" id="ProtNLM"/>
    </source>
</evidence>
<dbReference type="Pfam" id="PF13585">
    <property type="entry name" value="CHU_C"/>
    <property type="match status" value="1"/>
</dbReference>